<gene>
    <name evidence="3" type="ORF">SAMN05421869_13172</name>
</gene>
<keyword evidence="4" id="KW-1185">Reference proteome</keyword>
<dbReference type="SUPFAM" id="SSF55961">
    <property type="entry name" value="Bet v1-like"/>
    <property type="match status" value="1"/>
</dbReference>
<dbReference type="OrthoDB" id="9786557at2"/>
<dbReference type="RefSeq" id="WP_090945638.1">
    <property type="nucleotide sequence ID" value="NZ_FNDJ01000031.1"/>
</dbReference>
<dbReference type="Gene3D" id="3.30.530.20">
    <property type="match status" value="1"/>
</dbReference>
<dbReference type="InterPro" id="IPR013538">
    <property type="entry name" value="ASHA1/2-like_C"/>
</dbReference>
<dbReference type="AlphaFoldDB" id="A0A1G9N8R4"/>
<feature type="domain" description="Activator of Hsp90 ATPase homologue 1/2-like C-terminal" evidence="2">
    <location>
        <begin position="20"/>
        <end position="150"/>
    </location>
</feature>
<evidence type="ECO:0000313" key="4">
    <source>
        <dbReference type="Proteomes" id="UP000199202"/>
    </source>
</evidence>
<name>A0A1G9N8R4_9ACTN</name>
<sequence>MNQTRTGALAVRMKRVISGPAEAVYAAFLDPDLLMRWYAPAGSRLAEVEVDPRVGGRHHTVVIDQDGGRHENHCEILELIPAEKIVMTWIYRGPQPLADPSEQLLTVEFRALGDRSTELTLLHERLDTVADRDGVRAGWSSLLDRLEEVIADA</sequence>
<reference evidence="3 4" key="1">
    <citation type="submission" date="2016-10" db="EMBL/GenBank/DDBJ databases">
        <authorList>
            <person name="de Groot N.N."/>
        </authorList>
    </citation>
    <scope>NUCLEOTIDE SEQUENCE [LARGE SCALE GENOMIC DNA]</scope>
    <source>
        <strain evidence="3 4">CGMCC 4.6533</strain>
    </source>
</reference>
<dbReference type="CDD" id="cd07814">
    <property type="entry name" value="SRPBCC_CalC_Aha1-like"/>
    <property type="match status" value="1"/>
</dbReference>
<accession>A0A1G9N8R4</accession>
<comment type="similarity">
    <text evidence="1">Belongs to the AHA1 family.</text>
</comment>
<evidence type="ECO:0000256" key="1">
    <source>
        <dbReference type="ARBA" id="ARBA00006817"/>
    </source>
</evidence>
<organism evidence="3 4">
    <name type="scientific">Nonomuraea jiangxiensis</name>
    <dbReference type="NCBI Taxonomy" id="633440"/>
    <lineage>
        <taxon>Bacteria</taxon>
        <taxon>Bacillati</taxon>
        <taxon>Actinomycetota</taxon>
        <taxon>Actinomycetes</taxon>
        <taxon>Streptosporangiales</taxon>
        <taxon>Streptosporangiaceae</taxon>
        <taxon>Nonomuraea</taxon>
    </lineage>
</organism>
<dbReference type="InterPro" id="IPR023393">
    <property type="entry name" value="START-like_dom_sf"/>
</dbReference>
<dbReference type="Proteomes" id="UP000199202">
    <property type="component" value="Unassembled WGS sequence"/>
</dbReference>
<dbReference type="Pfam" id="PF08327">
    <property type="entry name" value="AHSA1"/>
    <property type="match status" value="1"/>
</dbReference>
<dbReference type="STRING" id="633440.SAMN05421869_13172"/>
<proteinExistence type="inferred from homology"/>
<protein>
    <submittedName>
        <fullName evidence="3">Uncharacterized conserved protein YndB, AHSA1/START domain</fullName>
    </submittedName>
</protein>
<evidence type="ECO:0000259" key="2">
    <source>
        <dbReference type="Pfam" id="PF08327"/>
    </source>
</evidence>
<evidence type="ECO:0000313" key="3">
    <source>
        <dbReference type="EMBL" id="SDL82889.1"/>
    </source>
</evidence>
<dbReference type="EMBL" id="FNDJ01000031">
    <property type="protein sequence ID" value="SDL82889.1"/>
    <property type="molecule type" value="Genomic_DNA"/>
</dbReference>